<sequence>MKEYLVCHLDGRGQLTKARRLTDEEKSQYVKEFRDRAFIGIRGESIDLKYLMFDEILGFLNRESDGQFTGSSGNVYIINQDEWDELVQMNSEKEKIAKRKEIEENIVSWEQIVQRCEAIKAAGNLYSTKEEAQKAKKKYNDFYNEGEDGYVPHFWTAEEYEDAKAKLKELQSELKKYM</sequence>
<organism evidence="1">
    <name type="scientific">Siphoviridae sp. ct5jB2</name>
    <dbReference type="NCBI Taxonomy" id="2825337"/>
    <lineage>
        <taxon>Viruses</taxon>
        <taxon>Duplodnaviria</taxon>
        <taxon>Heunggongvirae</taxon>
        <taxon>Uroviricota</taxon>
        <taxon>Caudoviricetes</taxon>
    </lineage>
</organism>
<dbReference type="EMBL" id="BK015927">
    <property type="protein sequence ID" value="DAF85595.1"/>
    <property type="molecule type" value="Genomic_DNA"/>
</dbReference>
<protein>
    <submittedName>
        <fullName evidence="1">Uncharacterized protein</fullName>
    </submittedName>
</protein>
<proteinExistence type="predicted"/>
<reference evidence="1" key="1">
    <citation type="journal article" date="2021" name="Proc. Natl. Acad. Sci. U.S.A.">
        <title>A Catalog of Tens of Thousands of Viruses from Human Metagenomes Reveals Hidden Associations with Chronic Diseases.</title>
        <authorList>
            <person name="Tisza M.J."/>
            <person name="Buck C.B."/>
        </authorList>
    </citation>
    <scope>NUCLEOTIDE SEQUENCE</scope>
    <source>
        <strain evidence="1">Ct5jB2</strain>
    </source>
</reference>
<name>A0A8S5TTS5_9CAUD</name>
<evidence type="ECO:0000313" key="1">
    <source>
        <dbReference type="EMBL" id="DAF85595.1"/>
    </source>
</evidence>
<accession>A0A8S5TTS5</accession>